<dbReference type="Pfam" id="PF02357">
    <property type="entry name" value="NusG"/>
    <property type="match status" value="1"/>
</dbReference>
<feature type="domain" description="NusG-like N-terminal" evidence="4">
    <location>
        <begin position="8"/>
        <end position="106"/>
    </location>
</feature>
<dbReference type="CDD" id="cd09892">
    <property type="entry name" value="NGN_SP_RfaH"/>
    <property type="match status" value="1"/>
</dbReference>
<dbReference type="SMART" id="SM00738">
    <property type="entry name" value="NGN"/>
    <property type="match status" value="1"/>
</dbReference>
<sequence>MVSTAIEDSKWFLIYTKAQQEQRAKKNLESQGFETFLPLIAFAQSNSSKSITLKAMFPRYLFVKINTELDKWTRIKSTRGVSHLVVFGQRLAEIPNQVIVYLRSKADENDIVKLKITRQEFQKGEKLVVKTGAFKGKEATFLSKKSKERVRILLRFINHLITAEIPASDVGEKEVIEAFKL</sequence>
<keyword evidence="1" id="KW-0889">Transcription antitermination</keyword>
<keyword evidence="2" id="KW-0805">Transcription regulation</keyword>
<proteinExistence type="predicted"/>
<evidence type="ECO:0000256" key="3">
    <source>
        <dbReference type="ARBA" id="ARBA00023163"/>
    </source>
</evidence>
<evidence type="ECO:0000259" key="4">
    <source>
        <dbReference type="SMART" id="SM00738"/>
    </source>
</evidence>
<dbReference type="GO" id="GO:0005829">
    <property type="term" value="C:cytosol"/>
    <property type="evidence" value="ECO:0007669"/>
    <property type="project" value="TreeGrafter"/>
</dbReference>
<dbReference type="InterPro" id="IPR006645">
    <property type="entry name" value="NGN-like_dom"/>
</dbReference>
<dbReference type="PANTHER" id="PTHR30265:SF7">
    <property type="entry name" value="TRANSCRIPTION ANTITERMINATION PROTEIN RFAH"/>
    <property type="match status" value="1"/>
</dbReference>
<gene>
    <name evidence="5" type="ORF">METZ01_LOCUS498169</name>
</gene>
<keyword evidence="3" id="KW-0804">Transcription</keyword>
<dbReference type="NCBIfam" id="TIGR01955">
    <property type="entry name" value="RfaH"/>
    <property type="match status" value="1"/>
</dbReference>
<accession>A0A383DM48</accession>
<dbReference type="Gene3D" id="3.30.70.940">
    <property type="entry name" value="NusG, N-terminal domain"/>
    <property type="match status" value="1"/>
</dbReference>
<dbReference type="PANTHER" id="PTHR30265">
    <property type="entry name" value="RHO-INTERACTING TRANSCRIPTION TERMINATION FACTOR NUSG"/>
    <property type="match status" value="1"/>
</dbReference>
<evidence type="ECO:0000256" key="2">
    <source>
        <dbReference type="ARBA" id="ARBA00023015"/>
    </source>
</evidence>
<dbReference type="InterPro" id="IPR036735">
    <property type="entry name" value="NGN_dom_sf"/>
</dbReference>
<reference evidence="5" key="1">
    <citation type="submission" date="2018-05" db="EMBL/GenBank/DDBJ databases">
        <authorList>
            <person name="Lanie J.A."/>
            <person name="Ng W.-L."/>
            <person name="Kazmierczak K.M."/>
            <person name="Andrzejewski T.M."/>
            <person name="Davidsen T.M."/>
            <person name="Wayne K.J."/>
            <person name="Tettelin H."/>
            <person name="Glass J.I."/>
            <person name="Rusch D."/>
            <person name="Podicherti R."/>
            <person name="Tsui H.-C.T."/>
            <person name="Winkler M.E."/>
        </authorList>
    </citation>
    <scope>NUCLEOTIDE SEQUENCE</scope>
</reference>
<name>A0A383DM48_9ZZZZ</name>
<protein>
    <recommendedName>
        <fullName evidence="4">NusG-like N-terminal domain-containing protein</fullName>
    </recommendedName>
</protein>
<evidence type="ECO:0000313" key="5">
    <source>
        <dbReference type="EMBL" id="SVE45315.1"/>
    </source>
</evidence>
<dbReference type="AlphaFoldDB" id="A0A383DM48"/>
<dbReference type="EMBL" id="UINC01218340">
    <property type="protein sequence ID" value="SVE45315.1"/>
    <property type="molecule type" value="Genomic_DNA"/>
</dbReference>
<dbReference type="InterPro" id="IPR010215">
    <property type="entry name" value="Transcription_antiterm_RfaH"/>
</dbReference>
<organism evidence="5">
    <name type="scientific">marine metagenome</name>
    <dbReference type="NCBI Taxonomy" id="408172"/>
    <lineage>
        <taxon>unclassified sequences</taxon>
        <taxon>metagenomes</taxon>
        <taxon>ecological metagenomes</taxon>
    </lineage>
</organism>
<dbReference type="GO" id="GO:0006354">
    <property type="term" value="P:DNA-templated transcription elongation"/>
    <property type="evidence" value="ECO:0007669"/>
    <property type="project" value="InterPro"/>
</dbReference>
<evidence type="ECO:0000256" key="1">
    <source>
        <dbReference type="ARBA" id="ARBA00022814"/>
    </source>
</evidence>
<dbReference type="GO" id="GO:0031564">
    <property type="term" value="P:transcription antitermination"/>
    <property type="evidence" value="ECO:0007669"/>
    <property type="project" value="UniProtKB-KW"/>
</dbReference>
<dbReference type="SUPFAM" id="SSF82679">
    <property type="entry name" value="N-utilization substance G protein NusG, N-terminal domain"/>
    <property type="match status" value="1"/>
</dbReference>
<dbReference type="InterPro" id="IPR043425">
    <property type="entry name" value="NusG-like"/>
</dbReference>